<reference evidence="1 2" key="1">
    <citation type="submission" date="2021-06" db="EMBL/GenBank/DDBJ databases">
        <authorList>
            <person name="Kallberg Y."/>
            <person name="Tangrot J."/>
            <person name="Rosling A."/>
        </authorList>
    </citation>
    <scope>NUCLEOTIDE SEQUENCE [LARGE SCALE GENOMIC DNA]</scope>
    <source>
        <strain evidence="1 2">120-4 pot B 10/14</strain>
    </source>
</reference>
<protein>
    <submittedName>
        <fullName evidence="1">40462_t:CDS:1</fullName>
    </submittedName>
</protein>
<gene>
    <name evidence="1" type="ORF">GMARGA_LOCUS32160</name>
</gene>
<dbReference type="EMBL" id="CAJVQB010049808">
    <property type="protein sequence ID" value="CAG8834637.1"/>
    <property type="molecule type" value="Genomic_DNA"/>
</dbReference>
<organism evidence="1 2">
    <name type="scientific">Gigaspora margarita</name>
    <dbReference type="NCBI Taxonomy" id="4874"/>
    <lineage>
        <taxon>Eukaryota</taxon>
        <taxon>Fungi</taxon>
        <taxon>Fungi incertae sedis</taxon>
        <taxon>Mucoromycota</taxon>
        <taxon>Glomeromycotina</taxon>
        <taxon>Glomeromycetes</taxon>
        <taxon>Diversisporales</taxon>
        <taxon>Gigasporaceae</taxon>
        <taxon>Gigaspora</taxon>
    </lineage>
</organism>
<evidence type="ECO:0000313" key="1">
    <source>
        <dbReference type="EMBL" id="CAG8834637.1"/>
    </source>
</evidence>
<dbReference type="Proteomes" id="UP000789901">
    <property type="component" value="Unassembled WGS sequence"/>
</dbReference>
<sequence>QVPSKGCPSSPSNALLKGVAITRDFESYHIPEIIKENESKKLLSKDLKEDDDKPDLEVILASLIDNYLEVLQEWIPKLIGLKEEKKSSANTNYSNRINNLGCCNKNRIRNNKCKTKAFKRNKSELKMDTYSMPTTCQEPTEVENVETYNHDCYHYEIFLKE</sequence>
<proteinExistence type="predicted"/>
<evidence type="ECO:0000313" key="2">
    <source>
        <dbReference type="Proteomes" id="UP000789901"/>
    </source>
</evidence>
<comment type="caution">
    <text evidence="1">The sequence shown here is derived from an EMBL/GenBank/DDBJ whole genome shotgun (WGS) entry which is preliminary data.</text>
</comment>
<keyword evidence="2" id="KW-1185">Reference proteome</keyword>
<name>A0ABN7WLW8_GIGMA</name>
<feature type="non-terminal residue" evidence="1">
    <location>
        <position position="1"/>
    </location>
</feature>
<accession>A0ABN7WLW8</accession>